<dbReference type="InterPro" id="IPR050833">
    <property type="entry name" value="Poly_Biosynth_Transport"/>
</dbReference>
<feature type="transmembrane region" description="Helical" evidence="6">
    <location>
        <begin position="376"/>
        <end position="399"/>
    </location>
</feature>
<keyword evidence="3 6" id="KW-0812">Transmembrane</keyword>
<feature type="transmembrane region" description="Helical" evidence="6">
    <location>
        <begin position="190"/>
        <end position="209"/>
    </location>
</feature>
<evidence type="ECO:0000256" key="3">
    <source>
        <dbReference type="ARBA" id="ARBA00022692"/>
    </source>
</evidence>
<feature type="transmembrane region" description="Helical" evidence="6">
    <location>
        <begin position="82"/>
        <end position="104"/>
    </location>
</feature>
<feature type="transmembrane region" description="Helical" evidence="6">
    <location>
        <begin position="267"/>
        <end position="288"/>
    </location>
</feature>
<keyword evidence="8" id="KW-1185">Reference proteome</keyword>
<accession>A0A1K2ICP7</accession>
<evidence type="ECO:0000256" key="6">
    <source>
        <dbReference type="SAM" id="Phobius"/>
    </source>
</evidence>
<dbReference type="PANTHER" id="PTHR30250:SF11">
    <property type="entry name" value="O-ANTIGEN TRANSPORTER-RELATED"/>
    <property type="match status" value="1"/>
</dbReference>
<protein>
    <submittedName>
        <fullName evidence="7">Membrane protein involved in the export of O-antigen and teichoic acid</fullName>
    </submittedName>
</protein>
<keyword evidence="4 6" id="KW-1133">Transmembrane helix</keyword>
<feature type="transmembrane region" description="Helical" evidence="6">
    <location>
        <begin position="340"/>
        <end position="364"/>
    </location>
</feature>
<feature type="transmembrane region" description="Helical" evidence="6">
    <location>
        <begin position="116"/>
        <end position="138"/>
    </location>
</feature>
<gene>
    <name evidence="7" type="ORF">SAMN05428642_101716</name>
</gene>
<proteinExistence type="predicted"/>
<feature type="transmembrane region" description="Helical" evidence="6">
    <location>
        <begin position="405"/>
        <end position="423"/>
    </location>
</feature>
<feature type="transmembrane region" description="Helical" evidence="6">
    <location>
        <begin position="150"/>
        <end position="170"/>
    </location>
</feature>
<evidence type="ECO:0000313" key="7">
    <source>
        <dbReference type="EMBL" id="SFZ90056.1"/>
    </source>
</evidence>
<dbReference type="AlphaFoldDB" id="A0A1K2ICP7"/>
<organism evidence="7 8">
    <name type="scientific">Flaviramulus basaltis</name>
    <dbReference type="NCBI Taxonomy" id="369401"/>
    <lineage>
        <taxon>Bacteria</taxon>
        <taxon>Pseudomonadati</taxon>
        <taxon>Bacteroidota</taxon>
        <taxon>Flavobacteriia</taxon>
        <taxon>Flavobacteriales</taxon>
        <taxon>Flavobacteriaceae</taxon>
        <taxon>Flaviramulus</taxon>
    </lineage>
</organism>
<keyword evidence="5 6" id="KW-0472">Membrane</keyword>
<name>A0A1K2ICP7_9FLAO</name>
<dbReference type="PANTHER" id="PTHR30250">
    <property type="entry name" value="PST FAMILY PREDICTED COLANIC ACID TRANSPORTER"/>
    <property type="match status" value="1"/>
</dbReference>
<feature type="transmembrane region" description="Helical" evidence="6">
    <location>
        <begin position="49"/>
        <end position="70"/>
    </location>
</feature>
<evidence type="ECO:0000256" key="4">
    <source>
        <dbReference type="ARBA" id="ARBA00022989"/>
    </source>
</evidence>
<dbReference type="InterPro" id="IPR002797">
    <property type="entry name" value="Polysacc_synth"/>
</dbReference>
<feature type="transmembrane region" description="Helical" evidence="6">
    <location>
        <begin position="435"/>
        <end position="452"/>
    </location>
</feature>
<evidence type="ECO:0000256" key="1">
    <source>
        <dbReference type="ARBA" id="ARBA00004651"/>
    </source>
</evidence>
<dbReference type="Pfam" id="PF01943">
    <property type="entry name" value="Polysacc_synt"/>
    <property type="match status" value="1"/>
</dbReference>
<dbReference type="EMBL" id="FPKV01000001">
    <property type="protein sequence ID" value="SFZ90056.1"/>
    <property type="molecule type" value="Genomic_DNA"/>
</dbReference>
<comment type="subcellular location">
    <subcellularLocation>
        <location evidence="1">Cell membrane</location>
        <topology evidence="1">Multi-pass membrane protein</topology>
    </subcellularLocation>
</comment>
<sequence>MSTFKTLFKQTFIYGLATVLPRMLSFLLVRLHTDESVLKSVADYGDVSLIFSYFVLFNVILAYGMETAFFRFFNKEEDGIKVIGTSTISLIITSLIFFALALVFQDTIAKSIDIKVEYINLVIWILLLDALVIIPFAWLRANAKPMKYALIKILNVVINLGLNLFLLLWLKDLASQSSIFEPFYRPNFEINYIFIANLVASAVTLLLMLPFYFKIKYTFNTLLWKQMMRYAFPVLIAGVAFSINETFDRILLDKLLPENIAKTEIGMYSACYKLALFMTLFATAYRLGIEPFFFSHAKTQNPQKNYARILEYFVIFGSVILLTVVVFADILKVVFIGNEAYWKAMWIIPIILLANFCLGIYHNLSVWYKITDRTKFGAYISVFGALLTLALNFLLIPIMSYKGSALATLTAYASMMILSYYFGKKYYPIPYNLKKIGLYLLLSTVLSIVSFYQFRGVYSIGISMLIVFLGIIYFSEKNEIKQLLKK</sequence>
<dbReference type="STRING" id="369401.SAMN05428642_101716"/>
<dbReference type="RefSeq" id="WP_072400359.1">
    <property type="nucleotide sequence ID" value="NZ_FPKV01000001.1"/>
</dbReference>
<evidence type="ECO:0000313" key="8">
    <source>
        <dbReference type="Proteomes" id="UP000182544"/>
    </source>
</evidence>
<dbReference type="Proteomes" id="UP000182544">
    <property type="component" value="Unassembled WGS sequence"/>
</dbReference>
<dbReference type="OrthoDB" id="9814608at2"/>
<feature type="transmembrane region" description="Helical" evidence="6">
    <location>
        <begin position="309"/>
        <end position="328"/>
    </location>
</feature>
<feature type="transmembrane region" description="Helical" evidence="6">
    <location>
        <begin position="230"/>
        <end position="247"/>
    </location>
</feature>
<evidence type="ECO:0000256" key="2">
    <source>
        <dbReference type="ARBA" id="ARBA00022475"/>
    </source>
</evidence>
<dbReference type="GO" id="GO:0005886">
    <property type="term" value="C:plasma membrane"/>
    <property type="evidence" value="ECO:0007669"/>
    <property type="project" value="UniProtKB-SubCell"/>
</dbReference>
<keyword evidence="2" id="KW-1003">Cell membrane</keyword>
<evidence type="ECO:0000256" key="5">
    <source>
        <dbReference type="ARBA" id="ARBA00023136"/>
    </source>
</evidence>
<feature type="transmembrane region" description="Helical" evidence="6">
    <location>
        <begin position="12"/>
        <end position="29"/>
    </location>
</feature>
<feature type="transmembrane region" description="Helical" evidence="6">
    <location>
        <begin position="458"/>
        <end position="476"/>
    </location>
</feature>
<reference evidence="7 8" key="1">
    <citation type="submission" date="2016-10" db="EMBL/GenBank/DDBJ databases">
        <authorList>
            <person name="de Groot N.N."/>
        </authorList>
    </citation>
    <scope>NUCLEOTIDE SEQUENCE [LARGE SCALE GENOMIC DNA]</scope>
    <source>
        <strain evidence="7 8">DSM 18180</strain>
    </source>
</reference>